<evidence type="ECO:0000256" key="1">
    <source>
        <dbReference type="SAM" id="Phobius"/>
    </source>
</evidence>
<feature type="transmembrane region" description="Helical" evidence="1">
    <location>
        <begin position="104"/>
        <end position="123"/>
    </location>
</feature>
<accession>A0A7S7NP83</accession>
<gene>
    <name evidence="2" type="ORF">IRI77_31545</name>
</gene>
<organism evidence="2 3">
    <name type="scientific">Paludibaculum fermentans</name>
    <dbReference type="NCBI Taxonomy" id="1473598"/>
    <lineage>
        <taxon>Bacteria</taxon>
        <taxon>Pseudomonadati</taxon>
        <taxon>Acidobacteriota</taxon>
        <taxon>Terriglobia</taxon>
        <taxon>Bryobacterales</taxon>
        <taxon>Bryobacteraceae</taxon>
        <taxon>Paludibaculum</taxon>
    </lineage>
</organism>
<dbReference type="KEGG" id="pfer:IRI77_31545"/>
<dbReference type="AlphaFoldDB" id="A0A7S7NP83"/>
<feature type="transmembrane region" description="Helical" evidence="1">
    <location>
        <begin position="79"/>
        <end position="98"/>
    </location>
</feature>
<protein>
    <submittedName>
        <fullName evidence="2">Uncharacterized protein</fullName>
    </submittedName>
</protein>
<feature type="transmembrane region" description="Helical" evidence="1">
    <location>
        <begin position="49"/>
        <end position="67"/>
    </location>
</feature>
<reference evidence="2 3" key="1">
    <citation type="submission" date="2020-10" db="EMBL/GenBank/DDBJ databases">
        <title>Complete genome sequence of Paludibaculum fermentans P105T, a facultatively anaerobic acidobacterium capable of dissimilatory Fe(III) reduction.</title>
        <authorList>
            <person name="Dedysh S.N."/>
            <person name="Beletsky A.V."/>
            <person name="Kulichevskaya I.S."/>
            <person name="Mardanov A.V."/>
            <person name="Ravin N.V."/>
        </authorList>
    </citation>
    <scope>NUCLEOTIDE SEQUENCE [LARGE SCALE GENOMIC DNA]</scope>
    <source>
        <strain evidence="2 3">P105</strain>
    </source>
</reference>
<keyword evidence="3" id="KW-1185">Reference proteome</keyword>
<dbReference type="Proteomes" id="UP000593892">
    <property type="component" value="Chromosome"/>
</dbReference>
<dbReference type="RefSeq" id="WP_194448926.1">
    <property type="nucleotide sequence ID" value="NZ_CP063849.1"/>
</dbReference>
<proteinExistence type="predicted"/>
<sequence>MASTTVRSVLSVLAGWASVGALVVATDGLLMAVFPDRYVAGRLPPDSLAAISLATSTIWSVAGGWVTARLAPFKPWHHILGLILWGELLGFVSTAFTWGQTQLWYQVGLLILWTPAVCLGGWLRAGKPSFRAA</sequence>
<name>A0A7S7NP83_PALFE</name>
<dbReference type="EMBL" id="CP063849">
    <property type="protein sequence ID" value="QOY87257.1"/>
    <property type="molecule type" value="Genomic_DNA"/>
</dbReference>
<keyword evidence="1" id="KW-1133">Transmembrane helix</keyword>
<evidence type="ECO:0000313" key="2">
    <source>
        <dbReference type="EMBL" id="QOY87257.1"/>
    </source>
</evidence>
<keyword evidence="1" id="KW-0472">Membrane</keyword>
<keyword evidence="1" id="KW-0812">Transmembrane</keyword>
<evidence type="ECO:0000313" key="3">
    <source>
        <dbReference type="Proteomes" id="UP000593892"/>
    </source>
</evidence>